<evidence type="ECO:0000256" key="3">
    <source>
        <dbReference type="ARBA" id="ARBA00023002"/>
    </source>
</evidence>
<dbReference type="PANTHER" id="PTHR35330:SF1">
    <property type="entry name" value="SIROHEME BIOSYNTHESIS PROTEIN MET8"/>
    <property type="match status" value="1"/>
</dbReference>
<dbReference type="GO" id="GO:0043115">
    <property type="term" value="F:precorrin-2 dehydrogenase activity"/>
    <property type="evidence" value="ECO:0007669"/>
    <property type="project" value="UniProtKB-EC"/>
</dbReference>
<keyword evidence="7" id="KW-1133">Transmembrane helix</keyword>
<keyword evidence="4" id="KW-0520">NAD</keyword>
<name>A0A5C3LB88_COPMA</name>
<dbReference type="GO" id="GO:0004325">
    <property type="term" value="F:ferrochelatase activity"/>
    <property type="evidence" value="ECO:0007669"/>
    <property type="project" value="InterPro"/>
</dbReference>
<evidence type="ECO:0000313" key="10">
    <source>
        <dbReference type="EMBL" id="TFK30117.1"/>
    </source>
</evidence>
<dbReference type="InterPro" id="IPR028161">
    <property type="entry name" value="Met8-like"/>
</dbReference>
<dbReference type="InterPro" id="IPR028162">
    <property type="entry name" value="Met8_C"/>
</dbReference>
<organism evidence="10 11">
    <name type="scientific">Coprinopsis marcescibilis</name>
    <name type="common">Agaric fungus</name>
    <name type="synonym">Psathyrella marcescibilis</name>
    <dbReference type="NCBI Taxonomy" id="230819"/>
    <lineage>
        <taxon>Eukaryota</taxon>
        <taxon>Fungi</taxon>
        <taxon>Dikarya</taxon>
        <taxon>Basidiomycota</taxon>
        <taxon>Agaricomycotina</taxon>
        <taxon>Agaricomycetes</taxon>
        <taxon>Agaricomycetidae</taxon>
        <taxon>Agaricales</taxon>
        <taxon>Agaricineae</taxon>
        <taxon>Psathyrellaceae</taxon>
        <taxon>Coprinopsis</taxon>
    </lineage>
</organism>
<dbReference type="SUPFAM" id="SSF75615">
    <property type="entry name" value="Siroheme synthase middle domains-like"/>
    <property type="match status" value="1"/>
</dbReference>
<comment type="pathway">
    <text evidence="1">Porphyrin-containing compound metabolism; siroheme biosynthesis; sirohydrochlorin from precorrin-2: step 1/1.</text>
</comment>
<dbReference type="PANTHER" id="PTHR35330">
    <property type="entry name" value="SIROHEME BIOSYNTHESIS PROTEIN MET8"/>
    <property type="match status" value="1"/>
</dbReference>
<dbReference type="UniPathway" id="UPA00262">
    <property type="reaction ID" value="UER00222"/>
</dbReference>
<dbReference type="Gene3D" id="3.30.160.110">
    <property type="entry name" value="Siroheme synthase, domain 2"/>
    <property type="match status" value="1"/>
</dbReference>
<feature type="transmembrane region" description="Helical" evidence="7">
    <location>
        <begin position="248"/>
        <end position="269"/>
    </location>
</feature>
<evidence type="ECO:0000256" key="7">
    <source>
        <dbReference type="SAM" id="Phobius"/>
    </source>
</evidence>
<evidence type="ECO:0000256" key="5">
    <source>
        <dbReference type="ARBA" id="ARBA00023244"/>
    </source>
</evidence>
<evidence type="ECO:0000259" key="9">
    <source>
        <dbReference type="Pfam" id="PF14824"/>
    </source>
</evidence>
<dbReference type="InterPro" id="IPR036291">
    <property type="entry name" value="NAD(P)-bd_dom_sf"/>
</dbReference>
<accession>A0A5C3LB88</accession>
<evidence type="ECO:0000256" key="6">
    <source>
        <dbReference type="ARBA" id="ARBA00047561"/>
    </source>
</evidence>
<dbReference type="Proteomes" id="UP000307440">
    <property type="component" value="Unassembled WGS sequence"/>
</dbReference>
<sequence length="271" mass="29852">MSDNKTVGGGSLLIAWQLKNKRVAIVGGGEVASQRVDSLLATDGQIDVIAPSSGLYARCKKLIDEHPTRVTHIDKEFAFEDSEGGEVVGNVDLYAYDMVLTALDDAELSRRIVEACRSRRIPVNAADIPDLCDFYFGGQVRDGPLQIMVSTNGSAPRLAAMIKNKIREGLTGYEGEALTRVGILRNKLKERVPGIGGNLGKRRMKWMSGICERWSIEELAKLDEETMDRLLDSGWEKGIVLDPPRNQWTSIVSCACLCIVAVVVTKRYVLR</sequence>
<keyword evidence="7" id="KW-0472">Membrane</keyword>
<keyword evidence="3" id="KW-0560">Oxidoreductase</keyword>
<dbReference type="Pfam" id="PF13241">
    <property type="entry name" value="NAD_binding_7"/>
    <property type="match status" value="1"/>
</dbReference>
<evidence type="ECO:0000256" key="4">
    <source>
        <dbReference type="ARBA" id="ARBA00023027"/>
    </source>
</evidence>
<evidence type="ECO:0000256" key="1">
    <source>
        <dbReference type="ARBA" id="ARBA00005010"/>
    </source>
</evidence>
<dbReference type="Gene3D" id="1.10.3280.10">
    <property type="entry name" value="Siroheme synthase, domain 3"/>
    <property type="match status" value="1"/>
</dbReference>
<evidence type="ECO:0000259" key="8">
    <source>
        <dbReference type="Pfam" id="PF14823"/>
    </source>
</evidence>
<dbReference type="GO" id="GO:0019354">
    <property type="term" value="P:siroheme biosynthetic process"/>
    <property type="evidence" value="ECO:0007669"/>
    <property type="project" value="UniProtKB-UniPathway"/>
</dbReference>
<feature type="domain" description="Siroheme biosynthesis protein Met8 C-terminal" evidence="8">
    <location>
        <begin position="175"/>
        <end position="240"/>
    </location>
</feature>
<evidence type="ECO:0000256" key="2">
    <source>
        <dbReference type="ARBA" id="ARBA00012400"/>
    </source>
</evidence>
<dbReference type="Pfam" id="PF14824">
    <property type="entry name" value="Sirohm_synth_M"/>
    <property type="match status" value="1"/>
</dbReference>
<dbReference type="SUPFAM" id="SSF51735">
    <property type="entry name" value="NAD(P)-binding Rossmann-fold domains"/>
    <property type="match status" value="1"/>
</dbReference>
<keyword evidence="11" id="KW-1185">Reference proteome</keyword>
<dbReference type="AlphaFoldDB" id="A0A5C3LB88"/>
<gene>
    <name evidence="10" type="ORF">FA15DRAFT_663480</name>
</gene>
<protein>
    <recommendedName>
        <fullName evidence="2">precorrin-2 dehydrogenase</fullName>
        <ecNumber evidence="2">1.3.1.76</ecNumber>
    </recommendedName>
</protein>
<proteinExistence type="predicted"/>
<dbReference type="STRING" id="230819.A0A5C3LB88"/>
<dbReference type="EC" id="1.3.1.76" evidence="2"/>
<dbReference type="EMBL" id="ML210147">
    <property type="protein sequence ID" value="TFK30117.1"/>
    <property type="molecule type" value="Genomic_DNA"/>
</dbReference>
<dbReference type="OrthoDB" id="1721126at2759"/>
<keyword evidence="7" id="KW-0812">Transmembrane</keyword>
<reference evidence="10 11" key="1">
    <citation type="journal article" date="2019" name="Nat. Ecol. Evol.">
        <title>Megaphylogeny resolves global patterns of mushroom evolution.</title>
        <authorList>
            <person name="Varga T."/>
            <person name="Krizsan K."/>
            <person name="Foldi C."/>
            <person name="Dima B."/>
            <person name="Sanchez-Garcia M."/>
            <person name="Sanchez-Ramirez S."/>
            <person name="Szollosi G.J."/>
            <person name="Szarkandi J.G."/>
            <person name="Papp V."/>
            <person name="Albert L."/>
            <person name="Andreopoulos W."/>
            <person name="Angelini C."/>
            <person name="Antonin V."/>
            <person name="Barry K.W."/>
            <person name="Bougher N.L."/>
            <person name="Buchanan P."/>
            <person name="Buyck B."/>
            <person name="Bense V."/>
            <person name="Catcheside P."/>
            <person name="Chovatia M."/>
            <person name="Cooper J."/>
            <person name="Damon W."/>
            <person name="Desjardin D."/>
            <person name="Finy P."/>
            <person name="Geml J."/>
            <person name="Haridas S."/>
            <person name="Hughes K."/>
            <person name="Justo A."/>
            <person name="Karasinski D."/>
            <person name="Kautmanova I."/>
            <person name="Kiss B."/>
            <person name="Kocsube S."/>
            <person name="Kotiranta H."/>
            <person name="LaButti K.M."/>
            <person name="Lechner B.E."/>
            <person name="Liimatainen K."/>
            <person name="Lipzen A."/>
            <person name="Lukacs Z."/>
            <person name="Mihaltcheva S."/>
            <person name="Morgado L.N."/>
            <person name="Niskanen T."/>
            <person name="Noordeloos M.E."/>
            <person name="Ohm R.A."/>
            <person name="Ortiz-Santana B."/>
            <person name="Ovrebo C."/>
            <person name="Racz N."/>
            <person name="Riley R."/>
            <person name="Savchenko A."/>
            <person name="Shiryaev A."/>
            <person name="Soop K."/>
            <person name="Spirin V."/>
            <person name="Szebenyi C."/>
            <person name="Tomsovsky M."/>
            <person name="Tulloss R.E."/>
            <person name="Uehling J."/>
            <person name="Grigoriev I.V."/>
            <person name="Vagvolgyi C."/>
            <person name="Papp T."/>
            <person name="Martin F.M."/>
            <person name="Miettinen O."/>
            <person name="Hibbett D.S."/>
            <person name="Nagy L.G."/>
        </authorList>
    </citation>
    <scope>NUCLEOTIDE SEQUENCE [LARGE SCALE GENOMIC DNA]</scope>
    <source>
        <strain evidence="10 11">CBS 121175</strain>
    </source>
</reference>
<dbReference type="Gene3D" id="3.40.50.720">
    <property type="entry name" value="NAD(P)-binding Rossmann-like Domain"/>
    <property type="match status" value="1"/>
</dbReference>
<feature type="domain" description="Siroheme synthase central" evidence="9">
    <location>
        <begin position="142"/>
        <end position="167"/>
    </location>
</feature>
<dbReference type="InterPro" id="IPR028281">
    <property type="entry name" value="Sirohaem_synthase_central"/>
</dbReference>
<dbReference type="InterPro" id="IPR006367">
    <property type="entry name" value="Sirohaem_synthase_N"/>
</dbReference>
<comment type="catalytic activity">
    <reaction evidence="6">
        <text>precorrin-2 + NAD(+) = sirohydrochlorin + NADH + 2 H(+)</text>
        <dbReference type="Rhea" id="RHEA:15613"/>
        <dbReference type="ChEBI" id="CHEBI:15378"/>
        <dbReference type="ChEBI" id="CHEBI:57540"/>
        <dbReference type="ChEBI" id="CHEBI:57945"/>
        <dbReference type="ChEBI" id="CHEBI:58351"/>
        <dbReference type="ChEBI" id="CHEBI:58827"/>
        <dbReference type="EC" id="1.3.1.76"/>
    </reaction>
</comment>
<keyword evidence="5" id="KW-0627">Porphyrin biosynthesis</keyword>
<dbReference type="NCBIfam" id="TIGR01470">
    <property type="entry name" value="cysG_Nterm"/>
    <property type="match status" value="1"/>
</dbReference>
<dbReference type="Pfam" id="PF14823">
    <property type="entry name" value="Sirohm_synth_C"/>
    <property type="match status" value="1"/>
</dbReference>
<evidence type="ECO:0000313" key="11">
    <source>
        <dbReference type="Proteomes" id="UP000307440"/>
    </source>
</evidence>